<comment type="caution">
    <text evidence="2">The sequence shown here is derived from an EMBL/GenBank/DDBJ whole genome shotgun (WGS) entry which is preliminary data.</text>
</comment>
<sequence>MAGRLGALIVIVLLGWHYPHASNSVVSCMLIFAASWILLLGTGCYSLWPWGDEWIQRYDGA</sequence>
<evidence type="ECO:0000313" key="2">
    <source>
        <dbReference type="EMBL" id="OAI01722.1"/>
    </source>
</evidence>
<evidence type="ECO:0000256" key="1">
    <source>
        <dbReference type="SAM" id="Phobius"/>
    </source>
</evidence>
<keyword evidence="1" id="KW-0472">Membrane</keyword>
<evidence type="ECO:0000313" key="3">
    <source>
        <dbReference type="Proteomes" id="UP000077763"/>
    </source>
</evidence>
<dbReference type="EMBL" id="LUUH01000066">
    <property type="protein sequence ID" value="OAI01722.1"/>
    <property type="molecule type" value="Genomic_DNA"/>
</dbReference>
<dbReference type="AlphaFoldDB" id="A0A177M7Q8"/>
<dbReference type="PROSITE" id="PS51257">
    <property type="entry name" value="PROKAR_LIPOPROTEIN"/>
    <property type="match status" value="1"/>
</dbReference>
<keyword evidence="1" id="KW-1133">Transmembrane helix</keyword>
<organism evidence="2 3">
    <name type="scientific">Methylomonas methanica</name>
    <dbReference type="NCBI Taxonomy" id="421"/>
    <lineage>
        <taxon>Bacteria</taxon>
        <taxon>Pseudomonadati</taxon>
        <taxon>Pseudomonadota</taxon>
        <taxon>Gammaproteobacteria</taxon>
        <taxon>Methylococcales</taxon>
        <taxon>Methylococcaceae</taxon>
        <taxon>Methylomonas</taxon>
    </lineage>
</organism>
<dbReference type="Proteomes" id="UP000077763">
    <property type="component" value="Unassembled WGS sequence"/>
</dbReference>
<accession>A0A177M7Q8</accession>
<name>A0A177M7Q8_METMH</name>
<gene>
    <name evidence="2" type="ORF">A1353_00435</name>
</gene>
<feature type="transmembrane region" description="Helical" evidence="1">
    <location>
        <begin position="31"/>
        <end position="48"/>
    </location>
</feature>
<reference evidence="2 3" key="1">
    <citation type="submission" date="2016-03" db="EMBL/GenBank/DDBJ databases">
        <authorList>
            <person name="Ploux O."/>
        </authorList>
    </citation>
    <scope>NUCLEOTIDE SEQUENCE [LARGE SCALE GENOMIC DNA]</scope>
    <source>
        <strain evidence="2 3">R-45371</strain>
    </source>
</reference>
<protein>
    <submittedName>
        <fullName evidence="2">Uncharacterized protein</fullName>
    </submittedName>
</protein>
<keyword evidence="1" id="KW-0812">Transmembrane</keyword>
<proteinExistence type="predicted"/>